<dbReference type="FunFam" id="3.90.1530.10:FF:000015">
    <property type="entry name" value="Sulfiredoxin chloroplastic/mitochondrial"/>
    <property type="match status" value="1"/>
</dbReference>
<reference evidence="1" key="1">
    <citation type="submission" date="2015-12" db="EMBL/GenBank/DDBJ databases">
        <title>Update maize B73 reference genome by single molecule sequencing technologies.</title>
        <authorList>
            <consortium name="Maize Genome Sequencing Project"/>
            <person name="Ware D."/>
        </authorList>
    </citation>
    <scope>NUCLEOTIDE SEQUENCE [LARGE SCALE GENOMIC DNA]</scope>
    <source>
        <tissue evidence="1">Seedling</tissue>
    </source>
</reference>
<dbReference type="InterPro" id="IPR016692">
    <property type="entry name" value="Sulfiredoxin"/>
</dbReference>
<dbReference type="SMR" id="A0A1D6MVF1"/>
<accession>A0A1D6MVF1</accession>
<evidence type="ECO:0000313" key="1">
    <source>
        <dbReference type="EMBL" id="ONM32793.1"/>
    </source>
</evidence>
<proteinExistence type="predicted"/>
<dbReference type="STRING" id="4577.A0A1D6MVF1"/>
<name>A0A1D6MVF1_MAIZE</name>
<dbReference type="Gene3D" id="3.90.1530.10">
    <property type="entry name" value="Conserved hypothetical protein from pyrococcus furiosus pfu- 392566-001, ParB domain"/>
    <property type="match status" value="1"/>
</dbReference>
<sequence length="60" mass="7051">MSWRSTGSIMVGFSRCHRYEAHQRLGLPTIRCKVRCGTKETLRRVHLTFSLDSILNYLMH</sequence>
<dbReference type="PANTHER" id="PTHR21348">
    <property type="match status" value="1"/>
</dbReference>
<dbReference type="SUPFAM" id="SSF110849">
    <property type="entry name" value="ParB/Sulfiredoxin"/>
    <property type="match status" value="1"/>
</dbReference>
<protein>
    <submittedName>
        <fullName evidence="1">Sulfiredoxin chloroplastic/mitochondrial</fullName>
    </submittedName>
</protein>
<dbReference type="PANTHER" id="PTHR21348:SF2">
    <property type="entry name" value="SULFIREDOXIN-1"/>
    <property type="match status" value="1"/>
</dbReference>
<dbReference type="ExpressionAtlas" id="A0A1D6MVF1">
    <property type="expression patterns" value="baseline and differential"/>
</dbReference>
<gene>
    <name evidence="1" type="ORF">ZEAMMB73_Zm00001d041294</name>
</gene>
<organism evidence="1">
    <name type="scientific">Zea mays</name>
    <name type="common">Maize</name>
    <dbReference type="NCBI Taxonomy" id="4577"/>
    <lineage>
        <taxon>Eukaryota</taxon>
        <taxon>Viridiplantae</taxon>
        <taxon>Streptophyta</taxon>
        <taxon>Embryophyta</taxon>
        <taxon>Tracheophyta</taxon>
        <taxon>Spermatophyta</taxon>
        <taxon>Magnoliopsida</taxon>
        <taxon>Liliopsida</taxon>
        <taxon>Poales</taxon>
        <taxon>Poaceae</taxon>
        <taxon>PACMAD clade</taxon>
        <taxon>Panicoideae</taxon>
        <taxon>Andropogonodae</taxon>
        <taxon>Andropogoneae</taxon>
        <taxon>Tripsacinae</taxon>
        <taxon>Zea</taxon>
    </lineage>
</organism>
<dbReference type="EMBL" id="CM007649">
    <property type="protein sequence ID" value="ONM32793.1"/>
    <property type="molecule type" value="Genomic_DNA"/>
</dbReference>
<dbReference type="InterPro" id="IPR036086">
    <property type="entry name" value="ParB/Sulfiredoxin_sf"/>
</dbReference>
<dbReference type="AlphaFoldDB" id="A0A1D6MVF1"/>
<dbReference type="InParanoid" id="A0A1D6MVF1"/>
<dbReference type="GO" id="GO:0032542">
    <property type="term" value="F:sulfiredoxin activity"/>
    <property type="evidence" value="ECO:0007669"/>
    <property type="project" value="InterPro"/>
</dbReference>